<dbReference type="PATRIC" id="fig|1473.5.peg.2321"/>
<keyword evidence="2" id="KW-1185">Reference proteome</keyword>
<accession>A0A0L0QQW4</accession>
<dbReference type="Proteomes" id="UP000036780">
    <property type="component" value="Unassembled WGS sequence"/>
</dbReference>
<dbReference type="EMBL" id="LGTO01000007">
    <property type="protein sequence ID" value="KNE20979.1"/>
    <property type="molecule type" value="Genomic_DNA"/>
</dbReference>
<evidence type="ECO:0000313" key="1">
    <source>
        <dbReference type="EMBL" id="KNE20979.1"/>
    </source>
</evidence>
<dbReference type="AlphaFoldDB" id="A0A0L0QQW4"/>
<gene>
    <name evidence="1" type="ORF">AFK71_17975</name>
</gene>
<name>A0A0L0QQW4_VIRPA</name>
<evidence type="ECO:0008006" key="3">
    <source>
        <dbReference type="Google" id="ProtNLM"/>
    </source>
</evidence>
<comment type="caution">
    <text evidence="1">The sequence shown here is derived from an EMBL/GenBank/DDBJ whole genome shotgun (WGS) entry which is preliminary data.</text>
</comment>
<organism evidence="1 2">
    <name type="scientific">Virgibacillus pantothenticus</name>
    <dbReference type="NCBI Taxonomy" id="1473"/>
    <lineage>
        <taxon>Bacteria</taxon>
        <taxon>Bacillati</taxon>
        <taxon>Bacillota</taxon>
        <taxon>Bacilli</taxon>
        <taxon>Bacillales</taxon>
        <taxon>Bacillaceae</taxon>
        <taxon>Virgibacillus</taxon>
    </lineage>
</organism>
<protein>
    <recommendedName>
        <fullName evidence="3">ABC transporter</fullName>
    </recommendedName>
</protein>
<sequence>MVEQKLLNIFENWEAELDQNEWYFRESFEELTEGLSAEEAFNAIPKICSVILKLNNSFLIGETIDFLHEIYNVADTTEIHSFLHEHLDEIQKHINQYSDDFGKNAFNGFKELIRLY</sequence>
<proteinExistence type="predicted"/>
<evidence type="ECO:0000313" key="2">
    <source>
        <dbReference type="Proteomes" id="UP000036780"/>
    </source>
</evidence>
<reference evidence="2" key="1">
    <citation type="submission" date="2015-07" db="EMBL/GenBank/DDBJ databases">
        <title>Fjat-10053 dsm26.</title>
        <authorList>
            <person name="Liu B."/>
            <person name="Wang J."/>
            <person name="Zhu Y."/>
            <person name="Liu G."/>
            <person name="Chen Q."/>
            <person name="Chen Z."/>
            <person name="Lan J."/>
            <person name="Che J."/>
            <person name="Ge C."/>
            <person name="Shi H."/>
            <person name="Pan Z."/>
            <person name="Liu X."/>
        </authorList>
    </citation>
    <scope>NUCLEOTIDE SEQUENCE [LARGE SCALE GENOMIC DNA]</scope>
    <source>
        <strain evidence="2">DSM 26</strain>
    </source>
</reference>